<evidence type="ECO:0000313" key="4">
    <source>
        <dbReference type="Proteomes" id="UP000239241"/>
    </source>
</evidence>
<keyword evidence="2" id="KW-0812">Transmembrane</keyword>
<keyword evidence="2" id="KW-1133">Transmembrane helix</keyword>
<feature type="region of interest" description="Disordered" evidence="1">
    <location>
        <begin position="571"/>
        <end position="723"/>
    </location>
</feature>
<evidence type="ECO:0000313" key="3">
    <source>
        <dbReference type="EMBL" id="PPF64724.1"/>
    </source>
</evidence>
<gene>
    <name evidence="3" type="ORF">C5E16_14285</name>
</gene>
<dbReference type="AlphaFoldDB" id="A0A2S5VNS9"/>
<dbReference type="InterPro" id="IPR027417">
    <property type="entry name" value="P-loop_NTPase"/>
</dbReference>
<dbReference type="Gene3D" id="3.40.50.300">
    <property type="entry name" value="P-loop containing nucleotide triphosphate hydrolases"/>
    <property type="match status" value="1"/>
</dbReference>
<dbReference type="SUPFAM" id="SSF52540">
    <property type="entry name" value="P-loop containing nucleoside triphosphate hydrolases"/>
    <property type="match status" value="1"/>
</dbReference>
<feature type="compositionally biased region" description="Low complexity" evidence="1">
    <location>
        <begin position="702"/>
        <end position="715"/>
    </location>
</feature>
<evidence type="ECO:0000256" key="1">
    <source>
        <dbReference type="SAM" id="MobiDB-lite"/>
    </source>
</evidence>
<feature type="transmembrane region" description="Helical" evidence="2">
    <location>
        <begin position="32"/>
        <end position="57"/>
    </location>
</feature>
<sequence>MIVFLPALLPYLVLHAVGMRLATRARYWVVYRWWPAAVAGGACAAVAVHVAVVFQLVRAIQDTPPAVNGLAPPDTTAAVVSAFAQLAAASFFSGVLLLPIAWVIHRRRVARLVMLRRVADVVMQESIETARIVAADLATAHRMGVRVDRETGQILGQTESRYRNPYPTGEHWAFGLMTVPTIRSLQDRFRDVRRVRDWVDKSDRIVQMPLVASAVRAILLAESGTGKTVLLNALIFCALKMGWPVIMLDAKGDPDDARQLVARARAAGHTAEAGGRWNMFGGTPEQITAKLMRLMPPPDGANQHYLKEVRGILQNIQGKTPLRSLEDLQARVQDARPHVRSLAELGQVDRIVDSKTGETAGHRVLGALSVALRPLDPWISPTGWNYGDDAPQLRVVPLLPVDDAQAILGDLLLVGLRHHMSTRLSAGDKTPMLVIVDEFPQLITAEADPGDTAASLFETARSAGMGLVLAAQSAVGLSNDETRRRRALSSGAALLLGRSKDPEETVKFAGSRMRMEASGAAEGDDLRSGRAQHTYVIPPQVVREAPDGAFWLVQAGGIAAFRAMPPEATAPDELADEDAESAPADDAPTGQEPAPSPAPSEAAAGDPFEDQKGLEEPPTVTDDTAPSRPVRARRVVRFVETAEGVAPPRGVARPEPPAPRATSPARRTAIAEKDQQALEEPPTVADDVLAPTEPAGPSLWIAAGAQPAPGTQTGTTPPPPSDG</sequence>
<reference evidence="3 4" key="1">
    <citation type="submission" date="2018-02" db="EMBL/GenBank/DDBJ databases">
        <title>Bacteriophage NCPPB3778 and a type I-E CRISPR drive the evolution of the US Biological Select Agent, Rathayibacter toxicus.</title>
        <authorList>
            <person name="Davis E.W.II."/>
            <person name="Tabima J.F."/>
            <person name="Weisberg A.J."/>
            <person name="Lopes L.D."/>
            <person name="Wiseman M.S."/>
            <person name="Wiseman M.S."/>
            <person name="Pupko T."/>
            <person name="Belcher M.S."/>
            <person name="Sechler A.J."/>
            <person name="Tancos M.A."/>
            <person name="Schroeder B.K."/>
            <person name="Murray T.D."/>
            <person name="Luster D.G."/>
            <person name="Schneider W.L."/>
            <person name="Rogers E."/>
            <person name="Andreote F.D."/>
            <person name="Grunwald N.J."/>
            <person name="Putnam M.L."/>
            <person name="Chang J.H."/>
        </authorList>
    </citation>
    <scope>NUCLEOTIDE SEQUENCE [LARGE SCALE GENOMIC DNA]</scope>
    <source>
        <strain evidence="3 4">AY1B3</strain>
    </source>
</reference>
<dbReference type="EMBL" id="PSXY01000034">
    <property type="protein sequence ID" value="PPF64724.1"/>
    <property type="molecule type" value="Genomic_DNA"/>
</dbReference>
<organism evidence="3 4">
    <name type="scientific">Clavibacter michiganensis</name>
    <dbReference type="NCBI Taxonomy" id="28447"/>
    <lineage>
        <taxon>Bacteria</taxon>
        <taxon>Bacillati</taxon>
        <taxon>Actinomycetota</taxon>
        <taxon>Actinomycetes</taxon>
        <taxon>Micrococcales</taxon>
        <taxon>Microbacteriaceae</taxon>
        <taxon>Clavibacter</taxon>
    </lineage>
</organism>
<protein>
    <recommendedName>
        <fullName evidence="5">AAA-like domain protein</fullName>
    </recommendedName>
</protein>
<dbReference type="Proteomes" id="UP000239241">
    <property type="component" value="Unassembled WGS sequence"/>
</dbReference>
<accession>A0A2S5VNS9</accession>
<keyword evidence="2" id="KW-0472">Membrane</keyword>
<evidence type="ECO:0008006" key="5">
    <source>
        <dbReference type="Google" id="ProtNLM"/>
    </source>
</evidence>
<comment type="caution">
    <text evidence="3">The sequence shown here is derived from an EMBL/GenBank/DDBJ whole genome shotgun (WGS) entry which is preliminary data.</text>
</comment>
<name>A0A2S5VNS9_9MICO</name>
<evidence type="ECO:0000256" key="2">
    <source>
        <dbReference type="SAM" id="Phobius"/>
    </source>
</evidence>
<proteinExistence type="predicted"/>
<feature type="transmembrane region" description="Helical" evidence="2">
    <location>
        <begin position="78"/>
        <end position="104"/>
    </location>
</feature>